<gene>
    <name evidence="1" type="ORF">F3J40_20395</name>
</gene>
<evidence type="ECO:0000313" key="1">
    <source>
        <dbReference type="EMBL" id="NIF23944.1"/>
    </source>
</evidence>
<keyword evidence="2" id="KW-1185">Reference proteome</keyword>
<dbReference type="InterPro" id="IPR024753">
    <property type="entry name" value="AriR"/>
</dbReference>
<sequence length="87" mass="9548">MPTSEELFSALPDLELAQHFRNANVALDEEAAVLDIIIRNVLAAEGRVSNKSIIISLVKALESTRDEAQAEVLRKTLEIVVGYTPDD</sequence>
<organism evidence="1 2">
    <name type="scientific">Candidatus Pantoea multigeneris</name>
    <dbReference type="NCBI Taxonomy" id="2608357"/>
    <lineage>
        <taxon>Bacteria</taxon>
        <taxon>Pseudomonadati</taxon>
        <taxon>Pseudomonadota</taxon>
        <taxon>Gammaproteobacteria</taxon>
        <taxon>Enterobacterales</taxon>
        <taxon>Erwiniaceae</taxon>
        <taxon>Pantoea</taxon>
    </lineage>
</organism>
<name>A0ABX0RGM0_9GAMM</name>
<reference evidence="1 2" key="1">
    <citation type="journal article" date="2019" name="bioRxiv">
        <title>Bacteria contribute to plant secondary compound degradation in a generalist herbivore system.</title>
        <authorList>
            <person name="Francoeur C.B."/>
            <person name="Khadempour L."/>
            <person name="Moreira-Soto R.D."/>
            <person name="Gotting K."/>
            <person name="Book A.J."/>
            <person name="Pinto-Tomas A.A."/>
            <person name="Keefover-Ring K."/>
            <person name="Currie C.R."/>
        </authorList>
    </citation>
    <scope>NUCLEOTIDE SEQUENCE [LARGE SCALE GENOMIC DNA]</scope>
    <source>
        <strain evidence="1">Acro-835</strain>
    </source>
</reference>
<comment type="caution">
    <text evidence="1">The sequence shown here is derived from an EMBL/GenBank/DDBJ whole genome shotgun (WGS) entry which is preliminary data.</text>
</comment>
<dbReference type="RefSeq" id="WP_167017637.1">
    <property type="nucleotide sequence ID" value="NZ_VWXF01000011.1"/>
</dbReference>
<protein>
    <submittedName>
        <fullName evidence="1">Two-component-system connector protein AriR</fullName>
    </submittedName>
</protein>
<proteinExistence type="predicted"/>
<dbReference type="Pfam" id="PF10798">
    <property type="entry name" value="YmgB"/>
    <property type="match status" value="1"/>
</dbReference>
<accession>A0ABX0RGM0</accession>
<dbReference type="Proteomes" id="UP001515683">
    <property type="component" value="Unassembled WGS sequence"/>
</dbReference>
<dbReference type="EMBL" id="VWXF01000011">
    <property type="protein sequence ID" value="NIF23944.1"/>
    <property type="molecule type" value="Genomic_DNA"/>
</dbReference>
<dbReference type="Gene3D" id="1.20.5.5260">
    <property type="match status" value="1"/>
</dbReference>
<evidence type="ECO:0000313" key="2">
    <source>
        <dbReference type="Proteomes" id="UP001515683"/>
    </source>
</evidence>